<name>G8EXZ7_9CAUD</name>
<organism evidence="1 2">
    <name type="scientific">Synechococcus phage S-CAM8</name>
    <dbReference type="NCBI Taxonomy" id="754038"/>
    <lineage>
        <taxon>Viruses</taxon>
        <taxon>Duplodnaviria</taxon>
        <taxon>Heunggongvirae</taxon>
        <taxon>Uroviricota</taxon>
        <taxon>Caudoviricetes</taxon>
        <taxon>Pantevenvirales</taxon>
        <taxon>Kyanoviridae</taxon>
        <taxon>Neritesvirus</taxon>
        <taxon>Neritesvirus scam8</taxon>
    </lineage>
</organism>
<evidence type="ECO:0000313" key="2">
    <source>
        <dbReference type="Proteomes" id="UP000297591"/>
    </source>
</evidence>
<dbReference type="EMBL" id="JF974299">
    <property type="protein sequence ID" value="AET72687.1"/>
    <property type="molecule type" value="Genomic_DNA"/>
</dbReference>
<evidence type="ECO:0000313" key="1">
    <source>
        <dbReference type="EMBL" id="AET72687.1"/>
    </source>
</evidence>
<accession>G8EXZ7</accession>
<sequence length="195" mass="20940">MAIPPSITSGVDAVWVDAETVDVFGDAVTSSTHSLVYYFRLNTNSQGLTATAVAYNSGWKTTLTAAATGSADPSPNWFFQAVLTKTGNSTVQEYSRGQIEIRPSLAYTGTPGAFDGRTQAQQDLDAVKAAIRSIVSGGAVAEYKIGSRNLKRYDLSELLELESRLKSIVAKENKAKLIASGLGDPHNLYVRFNRS</sequence>
<proteinExistence type="predicted"/>
<dbReference type="Proteomes" id="UP000297591">
    <property type="component" value="Segment"/>
</dbReference>
<gene>
    <name evidence="1" type="ORF">SXFG_00137</name>
</gene>
<reference evidence="1 2" key="1">
    <citation type="submission" date="2010-12" db="EMBL/GenBank/DDBJ databases">
        <title>The Genome Sequence of Synechococcus phage S-CAM8 0608SB47.</title>
        <authorList>
            <consortium name="The Broad Institute Genome Sequencing Platform"/>
            <person name="Henn M.R."/>
            <person name="Martiny J."/>
            <person name="Weihe C."/>
            <person name="Levin J."/>
            <person name="Malboeuf C."/>
            <person name="Casali M."/>
            <person name="Russ C."/>
            <person name="Lennon N."/>
            <person name="Chapman S.B."/>
            <person name="Erlich R."/>
            <person name="Young S.K."/>
            <person name="Yandava C."/>
            <person name="Zeng Q."/>
            <person name="Alvarado L."/>
            <person name="Anderson S."/>
            <person name="Berlin A."/>
            <person name="Chen Z."/>
            <person name="Freedman E."/>
            <person name="Gellesch M."/>
            <person name="Goldberg J."/>
            <person name="Green L."/>
            <person name="Griggs A."/>
            <person name="Gujja S."/>
            <person name="Heilman E.R."/>
            <person name="Heiman D."/>
            <person name="Hollinger A."/>
            <person name="Howarth C."/>
            <person name="Larson L."/>
            <person name="Mehta T."/>
            <person name="Pearson M."/>
            <person name="Roberts A."/>
            <person name="Ryan E."/>
            <person name="Saif S."/>
            <person name="Shea T."/>
            <person name="Shenoy N."/>
            <person name="Sisk P."/>
            <person name="Stolte C."/>
            <person name="Sykes S."/>
            <person name="White J."/>
            <person name="Haas B."/>
            <person name="Nusbaum C."/>
            <person name="Birren B."/>
        </authorList>
    </citation>
    <scope>NUCLEOTIDE SEQUENCE [LARGE SCALE GENOMIC DNA]</scope>
    <source>
        <strain evidence="1 2">0608SB47</strain>
    </source>
</reference>
<protein>
    <submittedName>
        <fullName evidence="1">Uncharacterized protein</fullName>
    </submittedName>
</protein>